<feature type="region of interest" description="Disordered" evidence="1">
    <location>
        <begin position="1"/>
        <end position="25"/>
    </location>
</feature>
<comment type="caution">
    <text evidence="2">The sequence shown here is derived from an EMBL/GenBank/DDBJ whole genome shotgun (WGS) entry which is preliminary data.</text>
</comment>
<proteinExistence type="predicted"/>
<name>A0A225EEH4_9BACT</name>
<evidence type="ECO:0000313" key="2">
    <source>
        <dbReference type="EMBL" id="OWK46697.1"/>
    </source>
</evidence>
<sequence length="75" mass="8083">MTQVHTHTTHTQFAPLTQATTTGDSAVRNTLRDMAFVLQMTQRVKESILRDTPAVANRASGKVSKSVAAELCAAI</sequence>
<keyword evidence="3" id="KW-1185">Reference proteome</keyword>
<dbReference type="Proteomes" id="UP000214646">
    <property type="component" value="Unassembled WGS sequence"/>
</dbReference>
<protein>
    <submittedName>
        <fullName evidence="2">Uncharacterized protein</fullName>
    </submittedName>
</protein>
<accession>A0A225EEH4</accession>
<evidence type="ECO:0000256" key="1">
    <source>
        <dbReference type="SAM" id="MobiDB-lite"/>
    </source>
</evidence>
<organism evidence="2 3">
    <name type="scientific">Fimbriiglobus ruber</name>
    <dbReference type="NCBI Taxonomy" id="1908690"/>
    <lineage>
        <taxon>Bacteria</taxon>
        <taxon>Pseudomonadati</taxon>
        <taxon>Planctomycetota</taxon>
        <taxon>Planctomycetia</taxon>
        <taxon>Gemmatales</taxon>
        <taxon>Gemmataceae</taxon>
        <taxon>Fimbriiglobus</taxon>
    </lineage>
</organism>
<feature type="compositionally biased region" description="Low complexity" evidence="1">
    <location>
        <begin position="1"/>
        <end position="11"/>
    </location>
</feature>
<evidence type="ECO:0000313" key="3">
    <source>
        <dbReference type="Proteomes" id="UP000214646"/>
    </source>
</evidence>
<dbReference type="EMBL" id="NIDE01000001">
    <property type="protein sequence ID" value="OWK46697.1"/>
    <property type="molecule type" value="Genomic_DNA"/>
</dbReference>
<feature type="compositionally biased region" description="Polar residues" evidence="1">
    <location>
        <begin position="12"/>
        <end position="25"/>
    </location>
</feature>
<gene>
    <name evidence="2" type="ORF">FRUB_00396</name>
</gene>
<dbReference type="RefSeq" id="WP_088251893.1">
    <property type="nucleotide sequence ID" value="NZ_NIDE01000001.1"/>
</dbReference>
<reference evidence="3" key="1">
    <citation type="submission" date="2017-06" db="EMBL/GenBank/DDBJ databases">
        <title>Genome analysis of Fimbriiglobus ruber SP5, the first member of the order Planctomycetales with confirmed chitinolytic capability.</title>
        <authorList>
            <person name="Ravin N.V."/>
            <person name="Rakitin A.L."/>
            <person name="Ivanova A.A."/>
            <person name="Beletsky A.V."/>
            <person name="Kulichevskaya I.S."/>
            <person name="Mardanov A.V."/>
            <person name="Dedysh S.N."/>
        </authorList>
    </citation>
    <scope>NUCLEOTIDE SEQUENCE [LARGE SCALE GENOMIC DNA]</scope>
    <source>
        <strain evidence="3">SP5</strain>
    </source>
</reference>
<dbReference type="AlphaFoldDB" id="A0A225EEH4"/>